<sequence>MEYQNPHQNPHSLTITEIMTPEKVNFSGNIHGGYILKLIDQTAYACAARYSGHYVVTLSVDGVLFKQPIYVGELVTCYANVNYVGRSSMEVGIKIIAENLTTGEKRHTNSCYVTMVAVNKNLKPIEIKPLTINNEIEQRRFEEAKMRRQMRLSLERAHSIRKNKK</sequence>
<dbReference type="Proteomes" id="UP000063965">
    <property type="component" value="Chromosome"/>
</dbReference>
<proteinExistence type="inferred from homology"/>
<dbReference type="InterPro" id="IPR029069">
    <property type="entry name" value="HotDog_dom_sf"/>
</dbReference>
<name>A0ABN4HNR4_9COXI</name>
<evidence type="ECO:0000313" key="6">
    <source>
        <dbReference type="Proteomes" id="UP000063965"/>
    </source>
</evidence>
<dbReference type="Gene3D" id="3.10.129.10">
    <property type="entry name" value="Hotdog Thioesterase"/>
    <property type="match status" value="1"/>
</dbReference>
<comment type="similarity">
    <text evidence="1">Belongs to the acyl coenzyme A hydrolase family.</text>
</comment>
<keyword evidence="6" id="KW-1185">Reference proteome</keyword>
<feature type="domain" description="HotDog ACOT-type" evidence="4">
    <location>
        <begin position="9"/>
        <end position="121"/>
    </location>
</feature>
<dbReference type="InterPro" id="IPR040170">
    <property type="entry name" value="Cytosol_ACT"/>
</dbReference>
<reference evidence="5 6" key="1">
    <citation type="journal article" date="2015" name="Genome Biol. Evol.">
        <title>Distinctive Genome Reduction Rates Revealed by Genomic Analyses of Two Coxiella-Like Endosymbionts in Ticks.</title>
        <authorList>
            <person name="Gottlieb Y."/>
            <person name="Lalzar I."/>
            <person name="Klasson L."/>
        </authorList>
    </citation>
    <scope>NUCLEOTIDE SEQUENCE [LARGE SCALE GENOMIC DNA]</scope>
    <source>
        <strain evidence="5 6">CRt</strain>
    </source>
</reference>
<evidence type="ECO:0000256" key="2">
    <source>
        <dbReference type="ARBA" id="ARBA00022801"/>
    </source>
</evidence>
<gene>
    <name evidence="5" type="ORF">CleRT_01380</name>
</gene>
<dbReference type="SUPFAM" id="SSF54637">
    <property type="entry name" value="Thioesterase/thiol ester dehydrase-isomerase"/>
    <property type="match status" value="1"/>
</dbReference>
<evidence type="ECO:0000313" key="5">
    <source>
        <dbReference type="EMBL" id="AKQ33197.1"/>
    </source>
</evidence>
<evidence type="ECO:0000256" key="1">
    <source>
        <dbReference type="ARBA" id="ARBA00010458"/>
    </source>
</evidence>
<dbReference type="EMBL" id="CP011126">
    <property type="protein sequence ID" value="AKQ33197.1"/>
    <property type="molecule type" value="Genomic_DNA"/>
</dbReference>
<dbReference type="GO" id="GO:0016787">
    <property type="term" value="F:hydrolase activity"/>
    <property type="evidence" value="ECO:0007669"/>
    <property type="project" value="UniProtKB-KW"/>
</dbReference>
<protein>
    <submittedName>
        <fullName evidence="5">Acyl-CoA hydrolase</fullName>
    </submittedName>
</protein>
<organism evidence="5 6">
    <name type="scientific">Candidatus Coxiella mudrowiae</name>
    <dbReference type="NCBI Taxonomy" id="2054173"/>
    <lineage>
        <taxon>Bacteria</taxon>
        <taxon>Pseudomonadati</taxon>
        <taxon>Pseudomonadota</taxon>
        <taxon>Gammaproteobacteria</taxon>
        <taxon>Legionellales</taxon>
        <taxon>Coxiellaceae</taxon>
        <taxon>Coxiella</taxon>
    </lineage>
</organism>
<dbReference type="Pfam" id="PF03061">
    <property type="entry name" value="4HBT"/>
    <property type="match status" value="1"/>
</dbReference>
<evidence type="ECO:0000256" key="3">
    <source>
        <dbReference type="PROSITE-ProRule" id="PRU01106"/>
    </source>
</evidence>
<dbReference type="CDD" id="cd03442">
    <property type="entry name" value="BFIT_BACH"/>
    <property type="match status" value="1"/>
</dbReference>
<dbReference type="InterPro" id="IPR033120">
    <property type="entry name" value="HOTDOG_ACOT"/>
</dbReference>
<evidence type="ECO:0000259" key="4">
    <source>
        <dbReference type="PROSITE" id="PS51770"/>
    </source>
</evidence>
<keyword evidence="2 3" id="KW-0378">Hydrolase</keyword>
<dbReference type="InterPro" id="IPR006683">
    <property type="entry name" value="Thioestr_dom"/>
</dbReference>
<dbReference type="PANTHER" id="PTHR11049">
    <property type="entry name" value="ACYL COENZYME A THIOESTER HYDROLASE"/>
    <property type="match status" value="1"/>
</dbReference>
<dbReference type="PANTHER" id="PTHR11049:SF16">
    <property type="entry name" value="PROTEIN VDLD"/>
    <property type="match status" value="1"/>
</dbReference>
<accession>A0ABN4HNR4</accession>
<dbReference type="PROSITE" id="PS51770">
    <property type="entry name" value="HOTDOG_ACOT"/>
    <property type="match status" value="1"/>
</dbReference>